<reference evidence="18" key="2">
    <citation type="submission" date="2021-09" db="EMBL/GenBank/DDBJ databases">
        <authorList>
            <person name="Jia N."/>
            <person name="Wang J."/>
            <person name="Shi W."/>
            <person name="Du L."/>
            <person name="Sun Y."/>
            <person name="Zhan W."/>
            <person name="Jiang J."/>
            <person name="Wang Q."/>
            <person name="Zhang B."/>
            <person name="Ji P."/>
            <person name="Sakyi L.B."/>
            <person name="Cui X."/>
            <person name="Yuan T."/>
            <person name="Jiang B."/>
            <person name="Yang W."/>
            <person name="Lam T.T.-Y."/>
            <person name="Chang Q."/>
            <person name="Ding S."/>
            <person name="Wang X."/>
            <person name="Zhu J."/>
            <person name="Ruan X."/>
            <person name="Zhao L."/>
            <person name="Wei J."/>
            <person name="Que T."/>
            <person name="Du C."/>
            <person name="Cheng J."/>
            <person name="Dai P."/>
            <person name="Han X."/>
            <person name="Huang E."/>
            <person name="Gao Y."/>
            <person name="Liu J."/>
            <person name="Shao H."/>
            <person name="Ye R."/>
            <person name="Li L."/>
            <person name="Wei W."/>
            <person name="Wang X."/>
            <person name="Wang C."/>
            <person name="Huo Q."/>
            <person name="Li W."/>
            <person name="Guo W."/>
            <person name="Chen H."/>
            <person name="Chen S."/>
            <person name="Zhou L."/>
            <person name="Zhou L."/>
            <person name="Ni X."/>
            <person name="Tian J."/>
            <person name="Zhou Y."/>
            <person name="Sheng Y."/>
            <person name="Liu T."/>
            <person name="Pan Y."/>
            <person name="Xia L."/>
            <person name="Li J."/>
            <person name="Zhao F."/>
            <person name="Cao W."/>
        </authorList>
    </citation>
    <scope>NUCLEOTIDE SEQUENCE</scope>
    <source>
        <strain evidence="18">Rsan-2018</strain>
        <tissue evidence="18">Larvae</tissue>
    </source>
</reference>
<evidence type="ECO:0000256" key="5">
    <source>
        <dbReference type="ARBA" id="ARBA00012513"/>
    </source>
</evidence>
<keyword evidence="19" id="KW-1185">Reference proteome</keyword>
<evidence type="ECO:0000256" key="15">
    <source>
        <dbReference type="ARBA" id="ARBA00048679"/>
    </source>
</evidence>
<dbReference type="InterPro" id="IPR011009">
    <property type="entry name" value="Kinase-like_dom_sf"/>
</dbReference>
<dbReference type="GO" id="GO:0004674">
    <property type="term" value="F:protein serine/threonine kinase activity"/>
    <property type="evidence" value="ECO:0007669"/>
    <property type="project" value="UniProtKB-KW"/>
</dbReference>
<dbReference type="GO" id="GO:0005737">
    <property type="term" value="C:cytoplasm"/>
    <property type="evidence" value="ECO:0007669"/>
    <property type="project" value="UniProtKB-SubCell"/>
</dbReference>
<keyword evidence="10" id="KW-0547">Nucleotide-binding</keyword>
<dbReference type="VEuPathDB" id="VectorBase:RSAN_029142"/>
<dbReference type="AlphaFoldDB" id="A0A9D4PQI2"/>
<comment type="function">
    <text evidence="1">May be a negative regulator of NF-kappa-B and p53-mediated gene transcription.</text>
</comment>
<feature type="region of interest" description="Disordered" evidence="16">
    <location>
        <begin position="356"/>
        <end position="401"/>
    </location>
</feature>
<proteinExistence type="inferred from homology"/>
<comment type="catalytic activity">
    <reaction evidence="15">
        <text>L-seryl-[protein] + ATP = O-phospho-L-seryl-[protein] + ADP + H(+)</text>
        <dbReference type="Rhea" id="RHEA:17989"/>
        <dbReference type="Rhea" id="RHEA-COMP:9863"/>
        <dbReference type="Rhea" id="RHEA-COMP:11604"/>
        <dbReference type="ChEBI" id="CHEBI:15378"/>
        <dbReference type="ChEBI" id="CHEBI:29999"/>
        <dbReference type="ChEBI" id="CHEBI:30616"/>
        <dbReference type="ChEBI" id="CHEBI:83421"/>
        <dbReference type="ChEBI" id="CHEBI:456216"/>
        <dbReference type="EC" id="2.7.11.1"/>
    </reaction>
</comment>
<evidence type="ECO:0000256" key="16">
    <source>
        <dbReference type="SAM" id="MobiDB-lite"/>
    </source>
</evidence>
<dbReference type="Pfam" id="PF00069">
    <property type="entry name" value="Pkinase"/>
    <property type="match status" value="1"/>
</dbReference>
<keyword evidence="7" id="KW-0963">Cytoplasm</keyword>
<accession>A0A9D4PQI2</accession>
<dbReference type="Gene3D" id="1.10.510.10">
    <property type="entry name" value="Transferase(Phosphotransferase) domain 1"/>
    <property type="match status" value="1"/>
</dbReference>
<dbReference type="InterPro" id="IPR000719">
    <property type="entry name" value="Prot_kinase_dom"/>
</dbReference>
<evidence type="ECO:0000256" key="6">
    <source>
        <dbReference type="ARBA" id="ARBA00016813"/>
    </source>
</evidence>
<dbReference type="GO" id="GO:0005524">
    <property type="term" value="F:ATP binding"/>
    <property type="evidence" value="ECO:0007669"/>
    <property type="project" value="UniProtKB-KW"/>
</dbReference>
<evidence type="ECO:0000256" key="2">
    <source>
        <dbReference type="ARBA" id="ARBA00004123"/>
    </source>
</evidence>
<evidence type="ECO:0000256" key="1">
    <source>
        <dbReference type="ARBA" id="ARBA00003412"/>
    </source>
</evidence>
<dbReference type="Proteomes" id="UP000821837">
    <property type="component" value="Chromosome 6"/>
</dbReference>
<dbReference type="InterPro" id="IPR024104">
    <property type="entry name" value="Tribbles/Ser_Thr_kinase_40"/>
</dbReference>
<dbReference type="SMART" id="SM00220">
    <property type="entry name" value="S_TKc"/>
    <property type="match status" value="1"/>
</dbReference>
<comment type="catalytic activity">
    <reaction evidence="14">
        <text>L-threonyl-[protein] + ATP = O-phospho-L-threonyl-[protein] + ADP + H(+)</text>
        <dbReference type="Rhea" id="RHEA:46608"/>
        <dbReference type="Rhea" id="RHEA-COMP:11060"/>
        <dbReference type="Rhea" id="RHEA-COMP:11605"/>
        <dbReference type="ChEBI" id="CHEBI:15378"/>
        <dbReference type="ChEBI" id="CHEBI:30013"/>
        <dbReference type="ChEBI" id="CHEBI:30616"/>
        <dbReference type="ChEBI" id="CHEBI:61977"/>
        <dbReference type="ChEBI" id="CHEBI:456216"/>
        <dbReference type="EC" id="2.7.11.1"/>
    </reaction>
</comment>
<evidence type="ECO:0000256" key="7">
    <source>
        <dbReference type="ARBA" id="ARBA00022490"/>
    </source>
</evidence>
<evidence type="ECO:0000256" key="9">
    <source>
        <dbReference type="ARBA" id="ARBA00022679"/>
    </source>
</evidence>
<protein>
    <recommendedName>
        <fullName evidence="6">Serine/threonine-protein kinase 40</fullName>
        <ecNumber evidence="5">2.7.11.1</ecNumber>
    </recommendedName>
</protein>
<dbReference type="PROSITE" id="PS50011">
    <property type="entry name" value="PROTEIN_KINASE_DOM"/>
    <property type="match status" value="1"/>
</dbReference>
<dbReference type="GO" id="GO:0005634">
    <property type="term" value="C:nucleus"/>
    <property type="evidence" value="ECO:0007669"/>
    <property type="project" value="UniProtKB-SubCell"/>
</dbReference>
<evidence type="ECO:0000313" key="18">
    <source>
        <dbReference type="EMBL" id="KAH7948488.1"/>
    </source>
</evidence>
<feature type="compositionally biased region" description="Polar residues" evidence="16">
    <location>
        <begin position="11"/>
        <end position="22"/>
    </location>
</feature>
<evidence type="ECO:0000259" key="17">
    <source>
        <dbReference type="PROSITE" id="PS50011"/>
    </source>
</evidence>
<feature type="region of interest" description="Disordered" evidence="16">
    <location>
        <begin position="1"/>
        <end position="35"/>
    </location>
</feature>
<evidence type="ECO:0000256" key="8">
    <source>
        <dbReference type="ARBA" id="ARBA00022527"/>
    </source>
</evidence>
<name>A0A9D4PQI2_RHISA</name>
<dbReference type="PANTHER" id="PTHR22961:SF16">
    <property type="entry name" value="SERINE_THREONINE-PROTEIN KINASE 40"/>
    <property type="match status" value="1"/>
</dbReference>
<dbReference type="SUPFAM" id="SSF56112">
    <property type="entry name" value="Protein kinase-like (PK-like)"/>
    <property type="match status" value="1"/>
</dbReference>
<evidence type="ECO:0000256" key="3">
    <source>
        <dbReference type="ARBA" id="ARBA00004496"/>
    </source>
</evidence>
<evidence type="ECO:0000256" key="10">
    <source>
        <dbReference type="ARBA" id="ARBA00022741"/>
    </source>
</evidence>
<organism evidence="18 19">
    <name type="scientific">Rhipicephalus sanguineus</name>
    <name type="common">Brown dog tick</name>
    <name type="synonym">Ixodes sanguineus</name>
    <dbReference type="NCBI Taxonomy" id="34632"/>
    <lineage>
        <taxon>Eukaryota</taxon>
        <taxon>Metazoa</taxon>
        <taxon>Ecdysozoa</taxon>
        <taxon>Arthropoda</taxon>
        <taxon>Chelicerata</taxon>
        <taxon>Arachnida</taxon>
        <taxon>Acari</taxon>
        <taxon>Parasitiformes</taxon>
        <taxon>Ixodida</taxon>
        <taxon>Ixodoidea</taxon>
        <taxon>Ixodidae</taxon>
        <taxon>Rhipicephalinae</taxon>
        <taxon>Rhipicephalus</taxon>
        <taxon>Rhipicephalus</taxon>
    </lineage>
</organism>
<evidence type="ECO:0000313" key="19">
    <source>
        <dbReference type="Proteomes" id="UP000821837"/>
    </source>
</evidence>
<gene>
    <name evidence="18" type="ORF">HPB52_023309</name>
</gene>
<comment type="caution">
    <text evidence="18">The sequence shown here is derived from an EMBL/GenBank/DDBJ whole genome shotgun (WGS) entry which is preliminary data.</text>
</comment>
<evidence type="ECO:0000256" key="14">
    <source>
        <dbReference type="ARBA" id="ARBA00047899"/>
    </source>
</evidence>
<comment type="similarity">
    <text evidence="4">Belongs to the protein kinase superfamily. CAMK Ser/Thr protein kinase family.</text>
</comment>
<dbReference type="EC" id="2.7.11.1" evidence="5"/>
<comment type="subcellular location">
    <subcellularLocation>
        <location evidence="3">Cytoplasm</location>
    </subcellularLocation>
    <subcellularLocation>
        <location evidence="2">Nucleus</location>
    </subcellularLocation>
</comment>
<dbReference type="EMBL" id="JABSTV010001252">
    <property type="protein sequence ID" value="KAH7948488.1"/>
    <property type="molecule type" value="Genomic_DNA"/>
</dbReference>
<feature type="domain" description="Protein kinase" evidence="17">
    <location>
        <begin position="41"/>
        <end position="343"/>
    </location>
</feature>
<dbReference type="InterPro" id="IPR024236">
    <property type="entry name" value="Ser/Thr_kinase_40"/>
</dbReference>
<keyword evidence="8" id="KW-0723">Serine/threonine-protein kinase</keyword>
<sequence>METTAHDDAGPSTSSDDSQSNECPKEGSPVKLNGVRKAGPYLLGPKLGTSPVCSITQCLAKKEGTDDFYTIKVLIIRSPEEETQEDRQGKMLLHTEYSLLSMLHDQDGVVHHHGIFKASLRWCRSDRAWEMRETTDGLVYTGRQQQRLCLVLDCLCRHDFGTATVDLVNLQHYVIREKRLQEREALFIFQDIVRIVTALHKLNIVHRDLKLGNMVFDKRKRKVTITNFCLGKHLINENDLLKDQRGSPAYISPDVLSGKPYLGKPSDMWALGVVLFTMLYGQFPFYDSNPQELFRKIKAAEFTLPKESPLSENTRMIIHKLLVLNPKQRMKAGEVLESVASTLAVWNSLATSGKPLQVVPDIDDNDNARGEEADAHKSPEQSASASAAATPSFSSSLAELQHPSGSNVGDFIFGTRLSIGHAPHTHKPPVVGPPAKRRQPGVLSIQRVHEDARPLTAIESMQYHNMLRHTASSSSSSSS</sequence>
<keyword evidence="11" id="KW-0418">Kinase</keyword>
<reference evidence="18" key="1">
    <citation type="journal article" date="2020" name="Cell">
        <title>Large-Scale Comparative Analyses of Tick Genomes Elucidate Their Genetic Diversity and Vector Capacities.</title>
        <authorList>
            <consortium name="Tick Genome and Microbiome Consortium (TIGMIC)"/>
            <person name="Jia N."/>
            <person name="Wang J."/>
            <person name="Shi W."/>
            <person name="Du L."/>
            <person name="Sun Y."/>
            <person name="Zhan W."/>
            <person name="Jiang J.F."/>
            <person name="Wang Q."/>
            <person name="Zhang B."/>
            <person name="Ji P."/>
            <person name="Bell-Sakyi L."/>
            <person name="Cui X.M."/>
            <person name="Yuan T.T."/>
            <person name="Jiang B.G."/>
            <person name="Yang W.F."/>
            <person name="Lam T.T."/>
            <person name="Chang Q.C."/>
            <person name="Ding S.J."/>
            <person name="Wang X.J."/>
            <person name="Zhu J.G."/>
            <person name="Ruan X.D."/>
            <person name="Zhao L."/>
            <person name="Wei J.T."/>
            <person name="Ye R.Z."/>
            <person name="Que T.C."/>
            <person name="Du C.H."/>
            <person name="Zhou Y.H."/>
            <person name="Cheng J.X."/>
            <person name="Dai P.F."/>
            <person name="Guo W.B."/>
            <person name="Han X.H."/>
            <person name="Huang E.J."/>
            <person name="Li L.F."/>
            <person name="Wei W."/>
            <person name="Gao Y.C."/>
            <person name="Liu J.Z."/>
            <person name="Shao H.Z."/>
            <person name="Wang X."/>
            <person name="Wang C.C."/>
            <person name="Yang T.C."/>
            <person name="Huo Q.B."/>
            <person name="Li W."/>
            <person name="Chen H.Y."/>
            <person name="Chen S.E."/>
            <person name="Zhou L.G."/>
            <person name="Ni X.B."/>
            <person name="Tian J.H."/>
            <person name="Sheng Y."/>
            <person name="Liu T."/>
            <person name="Pan Y.S."/>
            <person name="Xia L.Y."/>
            <person name="Li J."/>
            <person name="Zhao F."/>
            <person name="Cao W.C."/>
        </authorList>
    </citation>
    <scope>NUCLEOTIDE SEQUENCE</scope>
    <source>
        <strain evidence="18">Rsan-2018</strain>
    </source>
</reference>
<dbReference type="PANTHER" id="PTHR22961">
    <property type="entry name" value="SER/THR PROTEIN KINASE-TRB"/>
    <property type="match status" value="1"/>
</dbReference>
<feature type="compositionally biased region" description="Low complexity" evidence="16">
    <location>
        <begin position="382"/>
        <end position="398"/>
    </location>
</feature>
<evidence type="ECO:0000256" key="4">
    <source>
        <dbReference type="ARBA" id="ARBA00006692"/>
    </source>
</evidence>
<dbReference type="PROSITE" id="PS00108">
    <property type="entry name" value="PROTEIN_KINASE_ST"/>
    <property type="match status" value="1"/>
</dbReference>
<feature type="compositionally biased region" description="Basic and acidic residues" evidence="16">
    <location>
        <begin position="366"/>
        <end position="379"/>
    </location>
</feature>
<keyword evidence="12" id="KW-0067">ATP-binding</keyword>
<keyword evidence="13" id="KW-0539">Nucleus</keyword>
<evidence type="ECO:0000256" key="12">
    <source>
        <dbReference type="ARBA" id="ARBA00022840"/>
    </source>
</evidence>
<dbReference type="CDD" id="cd13974">
    <property type="entry name" value="STKc_SHIK"/>
    <property type="match status" value="1"/>
</dbReference>
<evidence type="ECO:0000256" key="11">
    <source>
        <dbReference type="ARBA" id="ARBA00022777"/>
    </source>
</evidence>
<keyword evidence="9" id="KW-0808">Transferase</keyword>
<evidence type="ECO:0000256" key="13">
    <source>
        <dbReference type="ARBA" id="ARBA00023242"/>
    </source>
</evidence>
<dbReference type="InterPro" id="IPR008271">
    <property type="entry name" value="Ser/Thr_kinase_AS"/>
</dbReference>